<accession>A0A2S7U005</accession>
<dbReference type="Gene3D" id="2.20.200.10">
    <property type="entry name" value="Outer membrane efflux proteins (OEP)"/>
    <property type="match status" value="1"/>
</dbReference>
<keyword evidence="2" id="KW-0472">Membrane</keyword>
<dbReference type="PANTHER" id="PTHR30203:SF25">
    <property type="entry name" value="OUTER MEMBRANE PROTEIN-RELATED"/>
    <property type="match status" value="1"/>
</dbReference>
<gene>
    <name evidence="5" type="ORF">BSZ32_02830</name>
</gene>
<reference evidence="5 6" key="1">
    <citation type="submission" date="2016-12" db="EMBL/GenBank/DDBJ databases">
        <title>Study of bacterial adaptation to deep sea.</title>
        <authorList>
            <person name="Song J."/>
            <person name="Yoshizawa S."/>
            <person name="Kogure K."/>
        </authorList>
    </citation>
    <scope>NUCLEOTIDE SEQUENCE [LARGE SCALE GENOMIC DNA]</scope>
    <source>
        <strain evidence="5 6">SAORIC-165</strain>
    </source>
</reference>
<dbReference type="Proteomes" id="UP000239907">
    <property type="component" value="Unassembled WGS sequence"/>
</dbReference>
<dbReference type="PANTHER" id="PTHR30203">
    <property type="entry name" value="OUTER MEMBRANE CATION EFFLUX PROTEIN"/>
    <property type="match status" value="1"/>
</dbReference>
<dbReference type="InterPro" id="IPR010131">
    <property type="entry name" value="MdtP/NodT-like"/>
</dbReference>
<keyword evidence="2" id="KW-0449">Lipoprotein</keyword>
<keyword evidence="2" id="KW-0564">Palmitate</keyword>
<keyword evidence="2" id="KW-0812">Transmembrane</keyword>
<name>A0A2S7U005_9BACT</name>
<dbReference type="Gene3D" id="1.20.1600.10">
    <property type="entry name" value="Outer membrane efflux proteins (OEP)"/>
    <property type="match status" value="1"/>
</dbReference>
<comment type="caution">
    <text evidence="5">The sequence shown here is derived from an EMBL/GenBank/DDBJ whole genome shotgun (WGS) entry which is preliminary data.</text>
</comment>
<organism evidence="5 6">
    <name type="scientific">Rubritalea profundi</name>
    <dbReference type="NCBI Taxonomy" id="1658618"/>
    <lineage>
        <taxon>Bacteria</taxon>
        <taxon>Pseudomonadati</taxon>
        <taxon>Verrucomicrobiota</taxon>
        <taxon>Verrucomicrobiia</taxon>
        <taxon>Verrucomicrobiales</taxon>
        <taxon>Rubritaleaceae</taxon>
        <taxon>Rubritalea</taxon>
    </lineage>
</organism>
<dbReference type="OrthoDB" id="9770517at2"/>
<dbReference type="EMBL" id="MQWA01000001">
    <property type="protein sequence ID" value="PQJ27533.1"/>
    <property type="molecule type" value="Genomic_DNA"/>
</dbReference>
<evidence type="ECO:0000256" key="4">
    <source>
        <dbReference type="SAM" id="MobiDB-lite"/>
    </source>
</evidence>
<proteinExistence type="inferred from homology"/>
<dbReference type="PROSITE" id="PS51257">
    <property type="entry name" value="PROKAR_LIPOPROTEIN"/>
    <property type="match status" value="1"/>
</dbReference>
<keyword evidence="3" id="KW-0175">Coiled coil</keyword>
<keyword evidence="6" id="KW-1185">Reference proteome</keyword>
<dbReference type="GO" id="GO:0015562">
    <property type="term" value="F:efflux transmembrane transporter activity"/>
    <property type="evidence" value="ECO:0007669"/>
    <property type="project" value="InterPro"/>
</dbReference>
<dbReference type="GO" id="GO:0005886">
    <property type="term" value="C:plasma membrane"/>
    <property type="evidence" value="ECO:0007669"/>
    <property type="project" value="UniProtKB-SubCell"/>
</dbReference>
<evidence type="ECO:0008006" key="7">
    <source>
        <dbReference type="Google" id="ProtNLM"/>
    </source>
</evidence>
<sequence length="486" mass="52862">MNRLSSFQLAGITTSVAIGLTFLSSCNTMIVGRNYQSPETIMPDTWHQSLASDLRSNSSSLQSWWTKFNDPTLNKLIALSSQANPDVKIALERVIEAQEGRTISRSGLAPSVDVGGAYNSASQSENSTPSTGIGGQNYKNWSSGTSASWELDFFGGVRRAIESSDATAEAIEEAYRDTLVTLYAEVAYSYIEVRTYEKRIRQANINIENQDESVKLTEARFKAGLSPELDVSQAKTNLANSTAFVPQLRAERARALNRLATLLGKYAGEGESLVKSTKGIPMPSSKTGIGLPTNLLRSRPDIRRAERELAAQTSRIGVAEADLYPRFALTGDFSFTSANTSNLFDGASGGYSFGPAFKWNVFSAGRIRAQVRIEESRTKQALYAYEQAVLRGVEDVETSLSSAFYERDRLSSLNDAVKSATKTVELVKTNYTEGLVDFQNVLDAERTIFSSQDTAATSKGVLSAAYVSLFKSLGGGTVMPEVSIQK</sequence>
<dbReference type="InterPro" id="IPR003423">
    <property type="entry name" value="OMP_efflux"/>
</dbReference>
<evidence type="ECO:0000313" key="5">
    <source>
        <dbReference type="EMBL" id="PQJ27533.1"/>
    </source>
</evidence>
<feature type="compositionally biased region" description="Polar residues" evidence="4">
    <location>
        <begin position="119"/>
        <end position="139"/>
    </location>
</feature>
<dbReference type="Pfam" id="PF02321">
    <property type="entry name" value="OEP"/>
    <property type="match status" value="2"/>
</dbReference>
<evidence type="ECO:0000313" key="6">
    <source>
        <dbReference type="Proteomes" id="UP000239907"/>
    </source>
</evidence>
<feature type="region of interest" description="Disordered" evidence="4">
    <location>
        <begin position="118"/>
        <end position="139"/>
    </location>
</feature>
<protein>
    <recommendedName>
        <fullName evidence="7">RND transporter</fullName>
    </recommendedName>
</protein>
<dbReference type="NCBIfam" id="TIGR01845">
    <property type="entry name" value="outer_NodT"/>
    <property type="match status" value="1"/>
</dbReference>
<evidence type="ECO:0000256" key="3">
    <source>
        <dbReference type="SAM" id="Coils"/>
    </source>
</evidence>
<dbReference type="RefSeq" id="WP_105042022.1">
    <property type="nucleotide sequence ID" value="NZ_MQWA01000001.1"/>
</dbReference>
<dbReference type="AlphaFoldDB" id="A0A2S7U005"/>
<evidence type="ECO:0000256" key="1">
    <source>
        <dbReference type="ARBA" id="ARBA00007613"/>
    </source>
</evidence>
<evidence type="ECO:0000256" key="2">
    <source>
        <dbReference type="RuleBase" id="RU362097"/>
    </source>
</evidence>
<keyword evidence="2" id="KW-1134">Transmembrane beta strand</keyword>
<comment type="subcellular location">
    <subcellularLocation>
        <location evidence="2">Cell membrane</location>
        <topology evidence="2">Lipid-anchor</topology>
    </subcellularLocation>
</comment>
<dbReference type="SUPFAM" id="SSF56954">
    <property type="entry name" value="Outer membrane efflux proteins (OEP)"/>
    <property type="match status" value="1"/>
</dbReference>
<comment type="similarity">
    <text evidence="1 2">Belongs to the outer membrane factor (OMF) (TC 1.B.17) family.</text>
</comment>
<feature type="coiled-coil region" evidence="3">
    <location>
        <begin position="193"/>
        <end position="220"/>
    </location>
</feature>